<keyword evidence="2" id="KW-1185">Reference proteome</keyword>
<accession>A0A6A5W5E4</accession>
<evidence type="ECO:0000313" key="2">
    <source>
        <dbReference type="Proteomes" id="UP000799779"/>
    </source>
</evidence>
<organism evidence="1 2">
    <name type="scientific">Amniculicola lignicola CBS 123094</name>
    <dbReference type="NCBI Taxonomy" id="1392246"/>
    <lineage>
        <taxon>Eukaryota</taxon>
        <taxon>Fungi</taxon>
        <taxon>Dikarya</taxon>
        <taxon>Ascomycota</taxon>
        <taxon>Pezizomycotina</taxon>
        <taxon>Dothideomycetes</taxon>
        <taxon>Pleosporomycetidae</taxon>
        <taxon>Pleosporales</taxon>
        <taxon>Amniculicolaceae</taxon>
        <taxon>Amniculicola</taxon>
    </lineage>
</organism>
<dbReference type="OrthoDB" id="3793118at2759"/>
<dbReference type="Proteomes" id="UP000799779">
    <property type="component" value="Unassembled WGS sequence"/>
</dbReference>
<protein>
    <submittedName>
        <fullName evidence="1">Uncharacterized protein</fullName>
    </submittedName>
</protein>
<name>A0A6A5W5E4_9PLEO</name>
<reference evidence="1" key="1">
    <citation type="journal article" date="2020" name="Stud. Mycol.">
        <title>101 Dothideomycetes genomes: a test case for predicting lifestyles and emergence of pathogens.</title>
        <authorList>
            <person name="Haridas S."/>
            <person name="Albert R."/>
            <person name="Binder M."/>
            <person name="Bloem J."/>
            <person name="Labutti K."/>
            <person name="Salamov A."/>
            <person name="Andreopoulos B."/>
            <person name="Baker S."/>
            <person name="Barry K."/>
            <person name="Bills G."/>
            <person name="Bluhm B."/>
            <person name="Cannon C."/>
            <person name="Castanera R."/>
            <person name="Culley D."/>
            <person name="Daum C."/>
            <person name="Ezra D."/>
            <person name="Gonzalez J."/>
            <person name="Henrissat B."/>
            <person name="Kuo A."/>
            <person name="Liang C."/>
            <person name="Lipzen A."/>
            <person name="Lutzoni F."/>
            <person name="Magnuson J."/>
            <person name="Mondo S."/>
            <person name="Nolan M."/>
            <person name="Ohm R."/>
            <person name="Pangilinan J."/>
            <person name="Park H.-J."/>
            <person name="Ramirez L."/>
            <person name="Alfaro M."/>
            <person name="Sun H."/>
            <person name="Tritt A."/>
            <person name="Yoshinaga Y."/>
            <person name="Zwiers L.-H."/>
            <person name="Turgeon B."/>
            <person name="Goodwin S."/>
            <person name="Spatafora J."/>
            <person name="Crous P."/>
            <person name="Grigoriev I."/>
        </authorList>
    </citation>
    <scope>NUCLEOTIDE SEQUENCE</scope>
    <source>
        <strain evidence="1">CBS 123094</strain>
    </source>
</reference>
<dbReference type="EMBL" id="ML977769">
    <property type="protein sequence ID" value="KAF1992846.1"/>
    <property type="molecule type" value="Genomic_DNA"/>
</dbReference>
<proteinExistence type="predicted"/>
<evidence type="ECO:0000313" key="1">
    <source>
        <dbReference type="EMBL" id="KAF1992846.1"/>
    </source>
</evidence>
<dbReference type="AlphaFoldDB" id="A0A6A5W5E4"/>
<sequence length="69" mass="7883">IVEHKSPTISSWAKYKYNTVIAAGLNRNITLMTQYNWNTLEETSNHVKQAAKKLYSFRKSLCLLPAILA</sequence>
<gene>
    <name evidence="1" type="ORF">P154DRAFT_451727</name>
</gene>
<feature type="non-terminal residue" evidence="1">
    <location>
        <position position="1"/>
    </location>
</feature>